<evidence type="ECO:0000313" key="1">
    <source>
        <dbReference type="EMBL" id="VDN65724.1"/>
    </source>
</evidence>
<name>A0A653BAN4_ECTOL</name>
<accession>A0A653BAN4</accession>
<proteinExistence type="predicted"/>
<protein>
    <submittedName>
        <fullName evidence="1">Uncharacterized protein</fullName>
    </submittedName>
</protein>
<sequence>MANTLVFAGMFLTPTLVAAGLRHGDWPLVWGVAALLTLAAWPLLRASRG</sequence>
<organism evidence="1">
    <name type="scientific">Ectopseudomonas oleovorans</name>
    <name type="common">Pseudomonas oleovorans</name>
    <dbReference type="NCBI Taxonomy" id="301"/>
    <lineage>
        <taxon>Bacteria</taxon>
        <taxon>Pseudomonadati</taxon>
        <taxon>Pseudomonadota</taxon>
        <taxon>Gammaproteobacteria</taxon>
        <taxon>Pseudomonadales</taxon>
        <taxon>Pseudomonadaceae</taxon>
        <taxon>Ectopseudomonas</taxon>
    </lineage>
</organism>
<reference evidence="1" key="1">
    <citation type="submission" date="2018-11" db="EMBL/GenBank/DDBJ databases">
        <authorList>
            <consortium name="Genoscope - CEA"/>
            <person name="William W."/>
        </authorList>
    </citation>
    <scope>NUCLEOTIDE SEQUENCE [LARGE SCALE GENOMIC DNA]</scope>
    <source>
        <strain evidence="1">T9AD</strain>
    </source>
</reference>
<gene>
    <name evidence="1" type="ORF">POT9AD_4749</name>
</gene>
<dbReference type="AlphaFoldDB" id="A0A653BAN4"/>
<dbReference type="EMBL" id="LR130779">
    <property type="protein sequence ID" value="VDN65724.1"/>
    <property type="molecule type" value="Genomic_DNA"/>
</dbReference>